<dbReference type="Proteomes" id="UP000055024">
    <property type="component" value="Unassembled WGS sequence"/>
</dbReference>
<name>A0A0V1HUR2_9BILA</name>
<dbReference type="EMBL" id="JYDP01000027">
    <property type="protein sequence ID" value="KRZ14064.1"/>
    <property type="molecule type" value="Genomic_DNA"/>
</dbReference>
<dbReference type="AlphaFoldDB" id="A0A0V1HUR2"/>
<sequence length="89" mass="10051">MADRYIRDLFQGSEMEKIARSLTDEKIEWKFVCEGPYVAVAIGKDSLNSESVVKNIGIEAKLSSGKNLLTSFATLSTHQLEASHDYRRR</sequence>
<reference evidence="1 2" key="1">
    <citation type="submission" date="2015-01" db="EMBL/GenBank/DDBJ databases">
        <title>Evolution of Trichinella species and genotypes.</title>
        <authorList>
            <person name="Korhonen P.K."/>
            <person name="Edoardo P."/>
            <person name="Giuseppe L.R."/>
            <person name="Gasser R.B."/>
        </authorList>
    </citation>
    <scope>NUCLEOTIDE SEQUENCE [LARGE SCALE GENOMIC DNA]</scope>
    <source>
        <strain evidence="1">ISS1029</strain>
    </source>
</reference>
<protein>
    <submittedName>
        <fullName evidence="1">Uncharacterized protein</fullName>
    </submittedName>
</protein>
<gene>
    <name evidence="1" type="ORF">T11_9286</name>
</gene>
<comment type="caution">
    <text evidence="1">The sequence shown here is derived from an EMBL/GenBank/DDBJ whole genome shotgun (WGS) entry which is preliminary data.</text>
</comment>
<accession>A0A0V1HUR2</accession>
<proteinExistence type="predicted"/>
<dbReference type="OrthoDB" id="10537303at2759"/>
<organism evidence="1 2">
    <name type="scientific">Trichinella zimbabwensis</name>
    <dbReference type="NCBI Taxonomy" id="268475"/>
    <lineage>
        <taxon>Eukaryota</taxon>
        <taxon>Metazoa</taxon>
        <taxon>Ecdysozoa</taxon>
        <taxon>Nematoda</taxon>
        <taxon>Enoplea</taxon>
        <taxon>Dorylaimia</taxon>
        <taxon>Trichinellida</taxon>
        <taxon>Trichinellidae</taxon>
        <taxon>Trichinella</taxon>
    </lineage>
</organism>
<keyword evidence="2" id="KW-1185">Reference proteome</keyword>
<evidence type="ECO:0000313" key="1">
    <source>
        <dbReference type="EMBL" id="KRZ14064.1"/>
    </source>
</evidence>
<evidence type="ECO:0000313" key="2">
    <source>
        <dbReference type="Proteomes" id="UP000055024"/>
    </source>
</evidence>